<dbReference type="Pfam" id="PF02361">
    <property type="entry name" value="CbiQ"/>
    <property type="match status" value="1"/>
</dbReference>
<evidence type="ECO:0000256" key="9">
    <source>
        <dbReference type="HAMAP-Rule" id="MF_01461"/>
    </source>
</evidence>
<dbReference type="HAMAP" id="MF_01461">
    <property type="entry name" value="EcfT"/>
    <property type="match status" value="1"/>
</dbReference>
<dbReference type="PANTHER" id="PTHR34857">
    <property type="entry name" value="SLL0384 PROTEIN"/>
    <property type="match status" value="1"/>
</dbReference>
<keyword evidence="11" id="KW-1185">Reference proteome</keyword>
<dbReference type="InterPro" id="IPR051611">
    <property type="entry name" value="ECF_transporter_component"/>
</dbReference>
<dbReference type="EMBL" id="JAPQES010000004">
    <property type="protein sequence ID" value="MCY6371526.1"/>
    <property type="molecule type" value="Genomic_DNA"/>
</dbReference>
<comment type="similarity">
    <text evidence="2 9">Belongs to the energy-coupling factor EcfT family.</text>
</comment>
<dbReference type="Proteomes" id="UP001079657">
    <property type="component" value="Unassembled WGS sequence"/>
</dbReference>
<reference evidence="10" key="1">
    <citation type="submission" date="2022-12" db="EMBL/GenBank/DDBJ databases">
        <authorList>
            <person name="Wang J."/>
        </authorList>
    </citation>
    <scope>NUCLEOTIDE SEQUENCE</scope>
    <source>
        <strain evidence="10">HY-42-06</strain>
    </source>
</reference>
<evidence type="ECO:0000256" key="1">
    <source>
        <dbReference type="ARBA" id="ARBA00004651"/>
    </source>
</evidence>
<comment type="function">
    <text evidence="9">Transmembrane (T) component of an energy-coupling factor (ECF) ABC-transporter complex. Unlike classic ABC transporters this ECF transporter provides the energy necessary to transport a number of different substrates.</text>
</comment>
<keyword evidence="5 9" id="KW-1003">Cell membrane</keyword>
<feature type="transmembrane region" description="Helical" evidence="9">
    <location>
        <begin position="73"/>
        <end position="98"/>
    </location>
</feature>
<feature type="transmembrane region" description="Helical" evidence="9">
    <location>
        <begin position="110"/>
        <end position="133"/>
    </location>
</feature>
<keyword evidence="4 9" id="KW-0813">Transport</keyword>
<dbReference type="PANTHER" id="PTHR34857:SF2">
    <property type="entry name" value="SLL0384 PROTEIN"/>
    <property type="match status" value="1"/>
</dbReference>
<evidence type="ECO:0000256" key="7">
    <source>
        <dbReference type="ARBA" id="ARBA00022989"/>
    </source>
</evidence>
<comment type="subunit">
    <text evidence="9">Forms a stable energy-coupling factor (ECF) transporter complex composed of 2 membrane-embedded substrate-binding proteins (S component), 2 ATP-binding proteins (A component) and 2 transmembrane proteins (T component).</text>
</comment>
<keyword evidence="6 9" id="KW-0812">Transmembrane</keyword>
<evidence type="ECO:0000256" key="8">
    <source>
        <dbReference type="ARBA" id="ARBA00023136"/>
    </source>
</evidence>
<name>A0ABT4CR48_9CLOT</name>
<evidence type="ECO:0000256" key="6">
    <source>
        <dbReference type="ARBA" id="ARBA00022692"/>
    </source>
</evidence>
<gene>
    <name evidence="9" type="primary">ecfT</name>
    <name evidence="10" type="ORF">OXH55_12830</name>
</gene>
<evidence type="ECO:0000256" key="3">
    <source>
        <dbReference type="ARBA" id="ARBA00014042"/>
    </source>
</evidence>
<dbReference type="InterPro" id="IPR024919">
    <property type="entry name" value="EcfT"/>
</dbReference>
<dbReference type="RefSeq" id="WP_268050385.1">
    <property type="nucleotide sequence ID" value="NZ_JAPQES010000004.1"/>
</dbReference>
<dbReference type="InterPro" id="IPR003339">
    <property type="entry name" value="ABC/ECF_trnsptr_transmembrane"/>
</dbReference>
<sequence length="271" mass="30636">MIKDITIGQYVPGESFIHKLDPRVKILLSIIYIINLFLVNNFKGYIFVVGFTLAAIIISKVPFSYIYKGLKPIFILLIITGLLNIFMTGGASGEVPLWHWKFLKIYKQGLILAAFMIIRLVFLIVGTSLLTLTTSPIELTDGLEKLLNPFRKIGLPAHELAMMMTIALRFIPTLMDETDKIMKAQMARGADFESGNLFSRAKNLIPLLVPLFISSFRRADELAMAMEARCYRGGEGRTRMKILNLENRDFVAIAITILLTVVSIWSRTFRV</sequence>
<keyword evidence="8 9" id="KW-0472">Membrane</keyword>
<protein>
    <recommendedName>
        <fullName evidence="3 9">Energy-coupling factor transporter transmembrane protein EcfT</fullName>
        <shortName evidence="9">ECF transporter T component EcfT</shortName>
    </recommendedName>
</protein>
<evidence type="ECO:0000313" key="11">
    <source>
        <dbReference type="Proteomes" id="UP001079657"/>
    </source>
</evidence>
<evidence type="ECO:0000256" key="5">
    <source>
        <dbReference type="ARBA" id="ARBA00022475"/>
    </source>
</evidence>
<evidence type="ECO:0000256" key="2">
    <source>
        <dbReference type="ARBA" id="ARBA00005660"/>
    </source>
</evidence>
<organism evidence="10 11">
    <name type="scientific">Clostridium ganghwense</name>
    <dbReference type="NCBI Taxonomy" id="312089"/>
    <lineage>
        <taxon>Bacteria</taxon>
        <taxon>Bacillati</taxon>
        <taxon>Bacillota</taxon>
        <taxon>Clostridia</taxon>
        <taxon>Eubacteriales</taxon>
        <taxon>Clostridiaceae</taxon>
        <taxon>Clostridium</taxon>
    </lineage>
</organism>
<accession>A0ABT4CR48</accession>
<dbReference type="CDD" id="cd16914">
    <property type="entry name" value="EcfT"/>
    <property type="match status" value="1"/>
</dbReference>
<feature type="transmembrane region" description="Helical" evidence="9">
    <location>
        <begin position="249"/>
        <end position="266"/>
    </location>
</feature>
<comment type="caution">
    <text evidence="10">The sequence shown here is derived from an EMBL/GenBank/DDBJ whole genome shotgun (WGS) entry which is preliminary data.</text>
</comment>
<comment type="subcellular location">
    <subcellularLocation>
        <location evidence="1 9">Cell membrane</location>
        <topology evidence="1 9">Multi-pass membrane protein</topology>
    </subcellularLocation>
</comment>
<feature type="transmembrane region" description="Helical" evidence="9">
    <location>
        <begin position="46"/>
        <end position="67"/>
    </location>
</feature>
<proteinExistence type="inferred from homology"/>
<evidence type="ECO:0000313" key="10">
    <source>
        <dbReference type="EMBL" id="MCY6371526.1"/>
    </source>
</evidence>
<evidence type="ECO:0000256" key="4">
    <source>
        <dbReference type="ARBA" id="ARBA00022448"/>
    </source>
</evidence>
<keyword evidence="7 9" id="KW-1133">Transmembrane helix</keyword>